<dbReference type="Proteomes" id="UP001476798">
    <property type="component" value="Unassembled WGS sequence"/>
</dbReference>
<protein>
    <submittedName>
        <fullName evidence="2">Uncharacterized protein</fullName>
    </submittedName>
</protein>
<comment type="caution">
    <text evidence="2">The sequence shown here is derived from an EMBL/GenBank/DDBJ whole genome shotgun (WGS) entry which is preliminary data.</text>
</comment>
<evidence type="ECO:0000313" key="3">
    <source>
        <dbReference type="Proteomes" id="UP001476798"/>
    </source>
</evidence>
<reference evidence="2 3" key="1">
    <citation type="submission" date="2021-06" db="EMBL/GenBank/DDBJ databases">
        <authorList>
            <person name="Palmer J.M."/>
        </authorList>
    </citation>
    <scope>NUCLEOTIDE SEQUENCE [LARGE SCALE GENOMIC DNA]</scope>
    <source>
        <strain evidence="2 3">GA_2019</strain>
        <tissue evidence="2">Muscle</tissue>
    </source>
</reference>
<proteinExistence type="predicted"/>
<sequence length="125" mass="13852">MVAFKGSGLTYSSRKEVSLHSALPVPPSVARGWHFFESRSSKGLQLLPGAVTGVTDLSELTDVRSVLRSNDVQDESEEKEELVSTHSSNNPCLEPMTKKARQNKLHRREIKVRLGHRESSLGNVL</sequence>
<keyword evidence="3" id="KW-1185">Reference proteome</keyword>
<accession>A0ABV0NJA1</accession>
<evidence type="ECO:0000313" key="2">
    <source>
        <dbReference type="EMBL" id="MEQ2171116.1"/>
    </source>
</evidence>
<organism evidence="2 3">
    <name type="scientific">Goodea atripinnis</name>
    <dbReference type="NCBI Taxonomy" id="208336"/>
    <lineage>
        <taxon>Eukaryota</taxon>
        <taxon>Metazoa</taxon>
        <taxon>Chordata</taxon>
        <taxon>Craniata</taxon>
        <taxon>Vertebrata</taxon>
        <taxon>Euteleostomi</taxon>
        <taxon>Actinopterygii</taxon>
        <taxon>Neopterygii</taxon>
        <taxon>Teleostei</taxon>
        <taxon>Neoteleostei</taxon>
        <taxon>Acanthomorphata</taxon>
        <taxon>Ovalentaria</taxon>
        <taxon>Atherinomorphae</taxon>
        <taxon>Cyprinodontiformes</taxon>
        <taxon>Goodeidae</taxon>
        <taxon>Goodea</taxon>
    </lineage>
</organism>
<feature type="region of interest" description="Disordered" evidence="1">
    <location>
        <begin position="70"/>
        <end position="106"/>
    </location>
</feature>
<evidence type="ECO:0000256" key="1">
    <source>
        <dbReference type="SAM" id="MobiDB-lite"/>
    </source>
</evidence>
<gene>
    <name evidence="2" type="ORF">GOODEAATRI_007437</name>
</gene>
<dbReference type="EMBL" id="JAHRIO010040356">
    <property type="protein sequence ID" value="MEQ2171116.1"/>
    <property type="molecule type" value="Genomic_DNA"/>
</dbReference>
<name>A0ABV0NJA1_9TELE</name>